<dbReference type="VEuPathDB" id="VectorBase:AFAF005515"/>
<dbReference type="EnsemblMetazoa" id="AFAF005515-RA">
    <property type="protein sequence ID" value="AFAF005515-PA"/>
    <property type="gene ID" value="AFAF005515"/>
</dbReference>
<dbReference type="InterPro" id="IPR052192">
    <property type="entry name" value="Insect_Ionotropic_Sensory_Rcpt"/>
</dbReference>
<evidence type="ECO:0000256" key="7">
    <source>
        <dbReference type="ARBA" id="ARBA00023180"/>
    </source>
</evidence>
<keyword evidence="4 8" id="KW-1133">Transmembrane helix</keyword>
<comment type="subcellular location">
    <subcellularLocation>
        <location evidence="1">Cell membrane</location>
        <topology evidence="1">Multi-pass membrane protein</topology>
    </subcellularLocation>
</comment>
<feature type="transmembrane region" description="Helical" evidence="8">
    <location>
        <begin position="76"/>
        <end position="96"/>
    </location>
</feature>
<keyword evidence="3 8" id="KW-0812">Transmembrane</keyword>
<feature type="transmembrane region" description="Helical" evidence="8">
    <location>
        <begin position="188"/>
        <end position="211"/>
    </location>
</feature>
<proteinExistence type="predicted"/>
<keyword evidence="7" id="KW-0325">Glycoprotein</keyword>
<keyword evidence="2" id="KW-1003">Cell membrane</keyword>
<dbReference type="GO" id="GO:0005886">
    <property type="term" value="C:plasma membrane"/>
    <property type="evidence" value="ECO:0007669"/>
    <property type="project" value="UniProtKB-SubCell"/>
</dbReference>
<reference evidence="9" key="2">
    <citation type="submission" date="2020-05" db="UniProtKB">
        <authorList>
            <consortium name="EnsemblMetazoa"/>
        </authorList>
    </citation>
    <scope>IDENTIFICATION</scope>
    <source>
        <strain evidence="9">FAR1</strain>
    </source>
</reference>
<dbReference type="EMBL" id="AXCN02001463">
    <property type="status" value="NOT_ANNOTATED_CDS"/>
    <property type="molecule type" value="Genomic_DNA"/>
</dbReference>
<keyword evidence="6" id="KW-0675">Receptor</keyword>
<evidence type="ECO:0000256" key="2">
    <source>
        <dbReference type="ARBA" id="ARBA00022475"/>
    </source>
</evidence>
<keyword evidence="5 8" id="KW-0472">Membrane</keyword>
<evidence type="ECO:0000256" key="4">
    <source>
        <dbReference type="ARBA" id="ARBA00022989"/>
    </source>
</evidence>
<evidence type="ECO:0000256" key="6">
    <source>
        <dbReference type="ARBA" id="ARBA00023170"/>
    </source>
</evidence>
<dbReference type="Proteomes" id="UP000075886">
    <property type="component" value="Unassembled WGS sequence"/>
</dbReference>
<accession>A0A182Q948</accession>
<dbReference type="PANTHER" id="PTHR42643">
    <property type="entry name" value="IONOTROPIC RECEPTOR 20A-RELATED"/>
    <property type="match status" value="1"/>
</dbReference>
<evidence type="ECO:0000256" key="1">
    <source>
        <dbReference type="ARBA" id="ARBA00004651"/>
    </source>
</evidence>
<organism evidence="9 10">
    <name type="scientific">Anopheles farauti</name>
    <dbReference type="NCBI Taxonomy" id="69004"/>
    <lineage>
        <taxon>Eukaryota</taxon>
        <taxon>Metazoa</taxon>
        <taxon>Ecdysozoa</taxon>
        <taxon>Arthropoda</taxon>
        <taxon>Hexapoda</taxon>
        <taxon>Insecta</taxon>
        <taxon>Pterygota</taxon>
        <taxon>Neoptera</taxon>
        <taxon>Endopterygota</taxon>
        <taxon>Diptera</taxon>
        <taxon>Nematocera</taxon>
        <taxon>Culicoidea</taxon>
        <taxon>Culicidae</taxon>
        <taxon>Anophelinae</taxon>
        <taxon>Anopheles</taxon>
    </lineage>
</organism>
<evidence type="ECO:0000256" key="5">
    <source>
        <dbReference type="ARBA" id="ARBA00023136"/>
    </source>
</evidence>
<reference evidence="10" key="1">
    <citation type="submission" date="2014-01" db="EMBL/GenBank/DDBJ databases">
        <title>The Genome Sequence of Anopheles farauti FAR1 (V2).</title>
        <authorList>
            <consortium name="The Broad Institute Genomics Platform"/>
            <person name="Neafsey D.E."/>
            <person name="Besansky N."/>
            <person name="Howell P."/>
            <person name="Walton C."/>
            <person name="Young S.K."/>
            <person name="Zeng Q."/>
            <person name="Gargeya S."/>
            <person name="Fitzgerald M."/>
            <person name="Haas B."/>
            <person name="Abouelleil A."/>
            <person name="Allen A.W."/>
            <person name="Alvarado L."/>
            <person name="Arachchi H.M."/>
            <person name="Berlin A.M."/>
            <person name="Chapman S.B."/>
            <person name="Gainer-Dewar J."/>
            <person name="Goldberg J."/>
            <person name="Griggs A."/>
            <person name="Gujja S."/>
            <person name="Hansen M."/>
            <person name="Howarth C."/>
            <person name="Imamovic A."/>
            <person name="Ireland A."/>
            <person name="Larimer J."/>
            <person name="McCowan C."/>
            <person name="Murphy C."/>
            <person name="Pearson M."/>
            <person name="Poon T.W."/>
            <person name="Priest M."/>
            <person name="Roberts A."/>
            <person name="Saif S."/>
            <person name="Shea T."/>
            <person name="Sisk P."/>
            <person name="Sykes S."/>
            <person name="Wortman J."/>
            <person name="Nusbaum C."/>
            <person name="Birren B."/>
        </authorList>
    </citation>
    <scope>NUCLEOTIDE SEQUENCE [LARGE SCALE GENOMIC DNA]</scope>
    <source>
        <strain evidence="10">FAR1</strain>
    </source>
</reference>
<evidence type="ECO:0000256" key="3">
    <source>
        <dbReference type="ARBA" id="ARBA00022692"/>
    </source>
</evidence>
<sequence length="281" mass="32332">MYVDCSTRDTMHGTFRTAMQSFTTIERNAKYLVLVEDGFLANIHMVIPKNLASIFATYNIVYWCVTGFRRAEEMQYMLFFASKAFFMNGSLAYGFARAAFIINENIPSDPVTGRKPSYIVPEMVASFNYLSYAFARGSLLTDLVAVYLRRMYEAGLVHFYHRQYEQYLAPYEHTHTVVDRSLEFEHLMSVWICISLGWGISLCVFILEVMFSWSEKLCRRRWQTKAKPPNHTTLTYVRTFSFLMAKILDTDGPGWFGTAKLATLDPSSVVVAGQLNLMPLF</sequence>
<dbReference type="AlphaFoldDB" id="A0A182Q948"/>
<protein>
    <submittedName>
        <fullName evidence="9">Uncharacterized protein</fullName>
    </submittedName>
</protein>
<keyword evidence="10" id="KW-1185">Reference proteome</keyword>
<dbReference type="PANTHER" id="PTHR42643:SF41">
    <property type="entry name" value="IONOTROPIC RECEPTOR 20A-RELATED"/>
    <property type="match status" value="1"/>
</dbReference>
<evidence type="ECO:0000313" key="9">
    <source>
        <dbReference type="EnsemblMetazoa" id="AFAF005515-PA"/>
    </source>
</evidence>
<name>A0A182Q948_9DIPT</name>
<evidence type="ECO:0000313" key="10">
    <source>
        <dbReference type="Proteomes" id="UP000075886"/>
    </source>
</evidence>
<evidence type="ECO:0000256" key="8">
    <source>
        <dbReference type="SAM" id="Phobius"/>
    </source>
</evidence>